<keyword evidence="1" id="KW-0808">Transferase</keyword>
<evidence type="ECO:0000313" key="1">
    <source>
        <dbReference type="EMBL" id="GAJ30009.1"/>
    </source>
</evidence>
<keyword evidence="2" id="KW-1185">Reference proteome</keyword>
<proteinExistence type="predicted"/>
<dbReference type="Proteomes" id="UP000019760">
    <property type="component" value="Unassembled WGS sequence"/>
</dbReference>
<gene>
    <name evidence="1" type="ORF">Amme_097_004</name>
</gene>
<dbReference type="RefSeq" id="WP_042060511.1">
    <property type="nucleotide sequence ID" value="NZ_BAND01000096.1"/>
</dbReference>
<comment type="caution">
    <text evidence="1">The sequence shown here is derived from an EMBL/GenBank/DDBJ whole genome shotgun (WGS) entry which is preliminary data.</text>
</comment>
<dbReference type="OrthoDB" id="9783791at2"/>
<dbReference type="Pfam" id="PF13692">
    <property type="entry name" value="Glyco_trans_1_4"/>
    <property type="match status" value="1"/>
</dbReference>
<dbReference type="SUPFAM" id="SSF53756">
    <property type="entry name" value="UDP-Glycosyltransferase/glycogen phosphorylase"/>
    <property type="match status" value="1"/>
</dbReference>
<protein>
    <submittedName>
        <fullName evidence="1">Glycosyl transferase</fullName>
    </submittedName>
</protein>
<reference evidence="2" key="1">
    <citation type="journal article" date="2014" name="FEMS Microbiol. Lett.">
        <title>Draft Genomic DNA Sequence of the Facultatively Methylotrophic Bacterium Acidomonas methanolica type strain MB58.</title>
        <authorList>
            <person name="Higashiura N."/>
            <person name="Hadano H."/>
            <person name="Hirakawa H."/>
            <person name="Matsutani M."/>
            <person name="Takabe S."/>
            <person name="Matsushita K."/>
            <person name="Azuma Y."/>
        </authorList>
    </citation>
    <scope>NUCLEOTIDE SEQUENCE [LARGE SCALE GENOMIC DNA]</scope>
    <source>
        <strain evidence="2">MB58</strain>
    </source>
</reference>
<accession>A0A023D7D0</accession>
<reference evidence="1 2" key="2">
    <citation type="journal article" date="2014" name="FEMS Microbiol. Lett.">
        <title>Draft genomic DNA sequence of the facultatively methylotrophic bacterium Acidomonas methanolica type strain MB58.</title>
        <authorList>
            <person name="Higashiura N."/>
            <person name="Hadano H."/>
            <person name="Hirakawa H."/>
            <person name="Matsutani M."/>
            <person name="Takabe S."/>
            <person name="Matsushita K."/>
            <person name="Azuma Y."/>
        </authorList>
    </citation>
    <scope>NUCLEOTIDE SEQUENCE [LARGE SCALE GENOMIC DNA]</scope>
    <source>
        <strain evidence="1 2">MB58</strain>
    </source>
</reference>
<dbReference type="InterPro" id="IPR029044">
    <property type="entry name" value="Nucleotide-diphossugar_trans"/>
</dbReference>
<organism evidence="1 2">
    <name type="scientific">Acidomonas methanolica NBRC 104435</name>
    <dbReference type="NCBI Taxonomy" id="1231351"/>
    <lineage>
        <taxon>Bacteria</taxon>
        <taxon>Pseudomonadati</taxon>
        <taxon>Pseudomonadota</taxon>
        <taxon>Alphaproteobacteria</taxon>
        <taxon>Acetobacterales</taxon>
        <taxon>Acetobacteraceae</taxon>
        <taxon>Acidomonas</taxon>
    </lineage>
</organism>
<dbReference type="SUPFAM" id="SSF53448">
    <property type="entry name" value="Nucleotide-diphospho-sugar transferases"/>
    <property type="match status" value="1"/>
</dbReference>
<dbReference type="GO" id="GO:0016740">
    <property type="term" value="F:transferase activity"/>
    <property type="evidence" value="ECO:0007669"/>
    <property type="project" value="UniProtKB-KW"/>
</dbReference>
<sequence>MPPILDAPGTAGVPSGPPVMAGPDITARWALPDASWLRTRYAEALRAAGFAGDDGSDNGGDDAALAAFWRETGYEQGLVPSPLFAEDWYLDRNADVRMGVTNGIFASGFMHYCESGFLARDPHWLFSERGYFDFNRDLTLRTVRAAGYANGYDHFLACGDEEERIAHPFYDPAVFRQSCEARRLSRAGRFGGFALFLQEPAARTLRTSWYFDPDWYAATYPAAVEAVRAGRYTCLLHHYLTNPDPTAYAPNAFFSEADYLAAAPDVAAVIRDGVFRNGYDHFLRFGAREGRRPIAGFDLGEYAARPDVRDALRLGRFRDAFAHWAAHALTPDSTPQLLSTTVSAGVVSPAQCELLLIERARIMVPILARTPLDLRCSGTPDLTVIVAGRSFHHLLAALASLQGARPGSLDVIVLDTVCSPETATLDRLVTGIRILPAKEAVPLGSALRHALEMAQAAHCLLLPMGARLVEGALDAGLARVRASGAGMVTGQAVGEDGRVREAGVTLLRDGSSQGFGNGVAPFADPVAHARRCDAGCDAALICETEALRRAADIAPKVDLTDLPPIAALLLAESGKEVWYEPCFLSRVVSFGADLSSPGASRPGVAPERFHATLRHKPVAATPTWPGRRSPGGNVLFLCLTLPEPRRGGLALRDLAILDEISMAGLDVTVFSLDAAPEPPLHWRPGLQERLECIAGVPLDGFLQARPNGYDLVWISGCTVARRALPALLANERLHPATAAVLDLGWLDAEEMRRRRLTGGVADEALFRRELSAELAAAWLARVVVTLQPHDAALLAGLGFRDLPRLGHRIAVPETVPDFGARAGLVHTLPIHAPGDAAHDGLDSFVHSILPLLDRSLPAEADLLIAGPVDAAVDLFPLTLLPRMAPLRQADDPDSLYRTCRVMIAPSRVAAGLPYEVMRAAAFGLPAVIGPDLAQQLEWRDGEECLVAGLHETARFASAVERLYSDETLWRHVARTARDAVRRMADPARFAADLDAILRQARDA</sequence>
<dbReference type="EMBL" id="BAND01000096">
    <property type="protein sequence ID" value="GAJ30009.1"/>
    <property type="molecule type" value="Genomic_DNA"/>
</dbReference>
<name>A0A023D7D0_ACIMT</name>
<dbReference type="AlphaFoldDB" id="A0A023D7D0"/>
<dbReference type="Gene3D" id="3.40.50.2000">
    <property type="entry name" value="Glycogen Phosphorylase B"/>
    <property type="match status" value="1"/>
</dbReference>
<evidence type="ECO:0000313" key="2">
    <source>
        <dbReference type="Proteomes" id="UP000019760"/>
    </source>
</evidence>